<evidence type="ECO:0000256" key="5">
    <source>
        <dbReference type="ARBA" id="ARBA00022989"/>
    </source>
</evidence>
<evidence type="ECO:0000256" key="6">
    <source>
        <dbReference type="ARBA" id="ARBA00023136"/>
    </source>
</evidence>
<dbReference type="Pfam" id="PF01694">
    <property type="entry name" value="Rhomboid"/>
    <property type="match status" value="1"/>
</dbReference>
<sequence>MLPLHDDNPTRLRPWVTWGLIGACVAIFLWQSTLPPGLEFRYVLALGAIPSVIVGSNHLPPELVLLPAWATPLSAAFLHGNTMHLIGNMLYLWVFGNNVEDSMGHGRFVVFYALCGVAAGLAHTALDVDSTVPMIGASGAVSGVLGAYILLYPRARVLFWAGFLVLRLPAVVVLGVWFLMQFAGLGASVEGGGVAYGAHLGGFVAGMVLIGLFKSSRVPFFAGRSAGPAPLPGATRRRSSIPVSGRRWRF</sequence>
<evidence type="ECO:0000313" key="10">
    <source>
        <dbReference type="Proteomes" id="UP000217076"/>
    </source>
</evidence>
<dbReference type="InterPro" id="IPR035952">
    <property type="entry name" value="Rhomboid-like_sf"/>
</dbReference>
<evidence type="ECO:0000256" key="4">
    <source>
        <dbReference type="ARBA" id="ARBA00022692"/>
    </source>
</evidence>
<proteinExistence type="predicted"/>
<dbReference type="PANTHER" id="PTHR43066:SF26">
    <property type="entry name" value="RHOMBOID PROTEASE GLPG"/>
    <property type="match status" value="1"/>
</dbReference>
<protein>
    <submittedName>
        <fullName evidence="9">Membrane associated serine protease, rhomboid family</fullName>
    </submittedName>
</protein>
<dbReference type="OrthoDB" id="9813074at2"/>
<gene>
    <name evidence="9" type="ORF">SAMN05421742_104173</name>
</gene>
<evidence type="ECO:0000259" key="8">
    <source>
        <dbReference type="Pfam" id="PF01694"/>
    </source>
</evidence>
<feature type="transmembrane region" description="Helical" evidence="7">
    <location>
        <begin position="194"/>
        <end position="213"/>
    </location>
</feature>
<dbReference type="PANTHER" id="PTHR43066">
    <property type="entry name" value="RHOMBOID-RELATED PROTEIN"/>
    <property type="match status" value="1"/>
</dbReference>
<dbReference type="EMBL" id="FNCV01000004">
    <property type="protein sequence ID" value="SDH10522.1"/>
    <property type="molecule type" value="Genomic_DNA"/>
</dbReference>
<evidence type="ECO:0000256" key="2">
    <source>
        <dbReference type="ARBA" id="ARBA00022475"/>
    </source>
</evidence>
<keyword evidence="9" id="KW-0378">Hydrolase</keyword>
<dbReference type="InterPro" id="IPR022764">
    <property type="entry name" value="Peptidase_S54_rhomboid_dom"/>
</dbReference>
<keyword evidence="5 7" id="KW-1133">Transmembrane helix</keyword>
<keyword evidence="4 7" id="KW-0812">Transmembrane</keyword>
<feature type="domain" description="Peptidase S54 rhomboid" evidence="8">
    <location>
        <begin position="72"/>
        <end position="212"/>
    </location>
</feature>
<dbReference type="GO" id="GO:0016020">
    <property type="term" value="C:membrane"/>
    <property type="evidence" value="ECO:0007669"/>
    <property type="project" value="UniProtKB-SubCell"/>
</dbReference>
<keyword evidence="2" id="KW-1003">Cell membrane</keyword>
<evidence type="ECO:0000256" key="7">
    <source>
        <dbReference type="SAM" id="Phobius"/>
    </source>
</evidence>
<feature type="transmembrane region" description="Helical" evidence="7">
    <location>
        <begin position="158"/>
        <end position="182"/>
    </location>
</feature>
<keyword evidence="10" id="KW-1185">Reference proteome</keyword>
<dbReference type="GO" id="GO:0006508">
    <property type="term" value="P:proteolysis"/>
    <property type="evidence" value="ECO:0007669"/>
    <property type="project" value="UniProtKB-KW"/>
</dbReference>
<evidence type="ECO:0000256" key="1">
    <source>
        <dbReference type="ARBA" id="ARBA00004141"/>
    </source>
</evidence>
<feature type="transmembrane region" description="Helical" evidence="7">
    <location>
        <begin position="12"/>
        <end position="30"/>
    </location>
</feature>
<accession>A0A1G7ZP32</accession>
<evidence type="ECO:0000256" key="3">
    <source>
        <dbReference type="ARBA" id="ARBA00022519"/>
    </source>
</evidence>
<feature type="transmembrane region" description="Helical" evidence="7">
    <location>
        <begin position="108"/>
        <end position="126"/>
    </location>
</feature>
<organism evidence="9 10">
    <name type="scientific">Roseospirillum parvum</name>
    <dbReference type="NCBI Taxonomy" id="83401"/>
    <lineage>
        <taxon>Bacteria</taxon>
        <taxon>Pseudomonadati</taxon>
        <taxon>Pseudomonadota</taxon>
        <taxon>Alphaproteobacteria</taxon>
        <taxon>Rhodospirillales</taxon>
        <taxon>Rhodospirillaceae</taxon>
        <taxon>Roseospirillum</taxon>
    </lineage>
</organism>
<dbReference type="Gene3D" id="1.20.1540.10">
    <property type="entry name" value="Rhomboid-like"/>
    <property type="match status" value="1"/>
</dbReference>
<dbReference type="STRING" id="83401.SAMN05421742_104173"/>
<reference evidence="10" key="1">
    <citation type="submission" date="2016-10" db="EMBL/GenBank/DDBJ databases">
        <authorList>
            <person name="Varghese N."/>
            <person name="Submissions S."/>
        </authorList>
    </citation>
    <scope>NUCLEOTIDE SEQUENCE [LARGE SCALE GENOMIC DNA]</scope>
    <source>
        <strain evidence="10">930I</strain>
    </source>
</reference>
<keyword evidence="6 7" id="KW-0472">Membrane</keyword>
<keyword evidence="9" id="KW-0645">Protease</keyword>
<name>A0A1G7ZP32_9PROT</name>
<dbReference type="Proteomes" id="UP000217076">
    <property type="component" value="Unassembled WGS sequence"/>
</dbReference>
<feature type="transmembrane region" description="Helical" evidence="7">
    <location>
        <begin position="132"/>
        <end position="151"/>
    </location>
</feature>
<feature type="transmembrane region" description="Helical" evidence="7">
    <location>
        <begin position="72"/>
        <end position="96"/>
    </location>
</feature>
<dbReference type="SUPFAM" id="SSF144091">
    <property type="entry name" value="Rhomboid-like"/>
    <property type="match status" value="1"/>
</dbReference>
<comment type="subcellular location">
    <subcellularLocation>
        <location evidence="1">Membrane</location>
        <topology evidence="1">Multi-pass membrane protein</topology>
    </subcellularLocation>
</comment>
<evidence type="ECO:0000313" key="9">
    <source>
        <dbReference type="EMBL" id="SDH10522.1"/>
    </source>
</evidence>
<keyword evidence="3" id="KW-0997">Cell inner membrane</keyword>
<dbReference type="GO" id="GO:0004252">
    <property type="term" value="F:serine-type endopeptidase activity"/>
    <property type="evidence" value="ECO:0007669"/>
    <property type="project" value="InterPro"/>
</dbReference>
<dbReference type="AlphaFoldDB" id="A0A1G7ZP32"/>